<dbReference type="RefSeq" id="WP_354554478.1">
    <property type="nucleotide sequence ID" value="NZ_JBEPMB010000001.1"/>
</dbReference>
<name>A0ABV2IU14_9HYPH</name>
<sequence length="48" mass="5362">MNSVFFGLRSASFLLSAISTTGKPQCSEETRDDAEDRIERAWRIGAKI</sequence>
<protein>
    <submittedName>
        <fullName evidence="1">Uncharacterized protein</fullName>
    </submittedName>
</protein>
<accession>A0ABV2IU14</accession>
<proteinExistence type="predicted"/>
<reference evidence="1 2" key="1">
    <citation type="submission" date="2024-06" db="EMBL/GenBank/DDBJ databases">
        <title>Genomic Encyclopedia of Type Strains, Phase IV (KMG-IV): sequencing the most valuable type-strain genomes for metagenomic binning, comparative biology and taxonomic classification.</title>
        <authorList>
            <person name="Goeker M."/>
        </authorList>
    </citation>
    <scope>NUCLEOTIDE SEQUENCE [LARGE SCALE GENOMIC DNA]</scope>
    <source>
        <strain evidence="1 2">DSM 29780</strain>
    </source>
</reference>
<gene>
    <name evidence="1" type="ORF">ABID16_000253</name>
</gene>
<evidence type="ECO:0000313" key="2">
    <source>
        <dbReference type="Proteomes" id="UP001549047"/>
    </source>
</evidence>
<organism evidence="1 2">
    <name type="scientific">Rhizobium aquaticum</name>
    <dbReference type="NCBI Taxonomy" id="1549636"/>
    <lineage>
        <taxon>Bacteria</taxon>
        <taxon>Pseudomonadati</taxon>
        <taxon>Pseudomonadota</taxon>
        <taxon>Alphaproteobacteria</taxon>
        <taxon>Hyphomicrobiales</taxon>
        <taxon>Rhizobiaceae</taxon>
        <taxon>Rhizobium/Agrobacterium group</taxon>
        <taxon>Rhizobium</taxon>
    </lineage>
</organism>
<keyword evidence="2" id="KW-1185">Reference proteome</keyword>
<dbReference type="Proteomes" id="UP001549047">
    <property type="component" value="Unassembled WGS sequence"/>
</dbReference>
<dbReference type="EMBL" id="JBEPMB010000001">
    <property type="protein sequence ID" value="MET3611948.1"/>
    <property type="molecule type" value="Genomic_DNA"/>
</dbReference>
<comment type="caution">
    <text evidence="1">The sequence shown here is derived from an EMBL/GenBank/DDBJ whole genome shotgun (WGS) entry which is preliminary data.</text>
</comment>
<evidence type="ECO:0000313" key="1">
    <source>
        <dbReference type="EMBL" id="MET3611948.1"/>
    </source>
</evidence>